<accession>A0ACC2QEJ4</accession>
<name>A0ACC2QEJ4_9NEOP</name>
<gene>
    <name evidence="1" type="ORF">PYW08_005255</name>
</gene>
<evidence type="ECO:0000313" key="1">
    <source>
        <dbReference type="EMBL" id="KAJ8715274.1"/>
    </source>
</evidence>
<evidence type="ECO:0000313" key="2">
    <source>
        <dbReference type="Proteomes" id="UP001231649"/>
    </source>
</evidence>
<protein>
    <submittedName>
        <fullName evidence="1">Uncharacterized protein</fullName>
    </submittedName>
</protein>
<comment type="caution">
    <text evidence="1">The sequence shown here is derived from an EMBL/GenBank/DDBJ whole genome shotgun (WGS) entry which is preliminary data.</text>
</comment>
<keyword evidence="2" id="KW-1185">Reference proteome</keyword>
<organism evidence="1 2">
    <name type="scientific">Mythimna loreyi</name>
    <dbReference type="NCBI Taxonomy" id="667449"/>
    <lineage>
        <taxon>Eukaryota</taxon>
        <taxon>Metazoa</taxon>
        <taxon>Ecdysozoa</taxon>
        <taxon>Arthropoda</taxon>
        <taxon>Hexapoda</taxon>
        <taxon>Insecta</taxon>
        <taxon>Pterygota</taxon>
        <taxon>Neoptera</taxon>
        <taxon>Endopterygota</taxon>
        <taxon>Lepidoptera</taxon>
        <taxon>Glossata</taxon>
        <taxon>Ditrysia</taxon>
        <taxon>Noctuoidea</taxon>
        <taxon>Noctuidae</taxon>
        <taxon>Noctuinae</taxon>
        <taxon>Hadenini</taxon>
        <taxon>Mythimna</taxon>
    </lineage>
</organism>
<dbReference type="EMBL" id="CM056793">
    <property type="protein sequence ID" value="KAJ8715274.1"/>
    <property type="molecule type" value="Genomic_DNA"/>
</dbReference>
<reference evidence="1" key="1">
    <citation type="submission" date="2023-03" db="EMBL/GenBank/DDBJ databases">
        <title>Chromosome-level genomes of two armyworms, Mythimna separata and Mythimna loreyi, provide insights into the biosynthesis and reception of sex pheromones.</title>
        <authorList>
            <person name="Zhao H."/>
        </authorList>
    </citation>
    <scope>NUCLEOTIDE SEQUENCE</scope>
    <source>
        <strain evidence="1">BeijingLab</strain>
    </source>
</reference>
<sequence>MVVNQIDTLTRSTRTTDCLCCASITKVCCVIEATLIKLWYDALTVMAGRKSLFIFLMGLAWKCRYSMPLLLSGTVAILGRAWMFQIRVHTVHRLHENELAYYDEDDEPDDDEATWDTESSDSWETIVEEVAYG</sequence>
<dbReference type="Proteomes" id="UP001231649">
    <property type="component" value="Chromosome 17"/>
</dbReference>
<proteinExistence type="predicted"/>